<keyword evidence="6" id="KW-0963">Cytoplasm</keyword>
<keyword evidence="14" id="KW-1185">Reference proteome</keyword>
<dbReference type="GO" id="GO:0006801">
    <property type="term" value="P:superoxide metabolic process"/>
    <property type="evidence" value="ECO:0007669"/>
    <property type="project" value="InterPro"/>
</dbReference>
<organism evidence="13 14">
    <name type="scientific">Magnaporthiopsis poae (strain ATCC 64411 / 73-15)</name>
    <name type="common">Kentucky bluegrass fungus</name>
    <name type="synonym">Magnaporthe poae</name>
    <dbReference type="NCBI Taxonomy" id="644358"/>
    <lineage>
        <taxon>Eukaryota</taxon>
        <taxon>Fungi</taxon>
        <taxon>Dikarya</taxon>
        <taxon>Ascomycota</taxon>
        <taxon>Pezizomycotina</taxon>
        <taxon>Sordariomycetes</taxon>
        <taxon>Sordariomycetidae</taxon>
        <taxon>Magnaporthales</taxon>
        <taxon>Magnaporthaceae</taxon>
        <taxon>Magnaporthiopsis</taxon>
    </lineage>
</organism>
<evidence type="ECO:0000256" key="2">
    <source>
        <dbReference type="ARBA" id="ARBA00003917"/>
    </source>
</evidence>
<comment type="subcellular location">
    <subcellularLocation>
        <location evidence="3">Cytoplasm</location>
    </subcellularLocation>
</comment>
<dbReference type="FunFam" id="3.30.70.100:FF:000038">
    <property type="entry name" value="Superoxide dismutase 1 copper chaperone"/>
    <property type="match status" value="1"/>
</dbReference>
<name>A0A0C4E6H5_MAGP6</name>
<keyword evidence="8" id="KW-1015">Disulfide bond</keyword>
<feature type="domain" description="HMA" evidence="11">
    <location>
        <begin position="6"/>
        <end position="69"/>
    </location>
</feature>
<dbReference type="EMBL" id="ADBL01001961">
    <property type="status" value="NOT_ANNOTATED_CDS"/>
    <property type="molecule type" value="Genomic_DNA"/>
</dbReference>
<dbReference type="VEuPathDB" id="FungiDB:MAPG_08113"/>
<evidence type="ECO:0000313" key="12">
    <source>
        <dbReference type="EMBL" id="KLU89139.1"/>
    </source>
</evidence>
<dbReference type="Proteomes" id="UP000011715">
    <property type="component" value="Unassembled WGS sequence"/>
</dbReference>
<dbReference type="Pfam" id="PF00080">
    <property type="entry name" value="Sod_Cu"/>
    <property type="match status" value="1"/>
</dbReference>
<evidence type="ECO:0000256" key="8">
    <source>
        <dbReference type="ARBA" id="ARBA00023157"/>
    </source>
</evidence>
<dbReference type="GO" id="GO:0005507">
    <property type="term" value="F:copper ion binding"/>
    <property type="evidence" value="ECO:0007669"/>
    <property type="project" value="InterPro"/>
</dbReference>
<evidence type="ECO:0000256" key="10">
    <source>
        <dbReference type="ARBA" id="ARBA00032899"/>
    </source>
</evidence>
<reference evidence="13" key="5">
    <citation type="submission" date="2015-06" db="UniProtKB">
        <authorList>
            <consortium name="EnsemblFungi"/>
        </authorList>
    </citation>
    <scope>IDENTIFICATION</scope>
    <source>
        <strain evidence="13">ATCC 64411</strain>
    </source>
</reference>
<dbReference type="SUPFAM" id="SSF49329">
    <property type="entry name" value="Cu,Zn superoxide dismutase-like"/>
    <property type="match status" value="1"/>
</dbReference>
<dbReference type="InterPro" id="IPR036423">
    <property type="entry name" value="SOD-like_Cu/Zn_dom_sf"/>
</dbReference>
<dbReference type="GO" id="GO:0005737">
    <property type="term" value="C:cytoplasm"/>
    <property type="evidence" value="ECO:0007669"/>
    <property type="project" value="UniProtKB-SubCell"/>
</dbReference>
<dbReference type="Gene3D" id="2.60.40.200">
    <property type="entry name" value="Superoxide dismutase, copper/zinc binding domain"/>
    <property type="match status" value="1"/>
</dbReference>
<reference evidence="12" key="2">
    <citation type="submission" date="2010-05" db="EMBL/GenBank/DDBJ databases">
        <title>The Genome Sequence of Magnaporthe poae strain ATCC 64411.</title>
        <authorList>
            <consortium name="The Broad Institute Genome Sequencing Platform"/>
            <consortium name="Broad Institute Genome Sequencing Center for Infectious Disease"/>
            <person name="Ma L.-J."/>
            <person name="Dead R."/>
            <person name="Young S."/>
            <person name="Zeng Q."/>
            <person name="Koehrsen M."/>
            <person name="Alvarado L."/>
            <person name="Berlin A."/>
            <person name="Chapman S.B."/>
            <person name="Chen Z."/>
            <person name="Freedman E."/>
            <person name="Gellesch M."/>
            <person name="Goldberg J."/>
            <person name="Griggs A."/>
            <person name="Gujja S."/>
            <person name="Heilman E.R."/>
            <person name="Heiman D."/>
            <person name="Hepburn T."/>
            <person name="Howarth C."/>
            <person name="Jen D."/>
            <person name="Larson L."/>
            <person name="Mehta T."/>
            <person name="Neiman D."/>
            <person name="Pearson M."/>
            <person name="Roberts A."/>
            <person name="Saif S."/>
            <person name="Shea T."/>
            <person name="Shenoy N."/>
            <person name="Sisk P."/>
            <person name="Stolte C."/>
            <person name="Sykes S."/>
            <person name="Walk T."/>
            <person name="White J."/>
            <person name="Yandava C."/>
            <person name="Haas B."/>
            <person name="Nusbaum C."/>
            <person name="Birren B."/>
        </authorList>
    </citation>
    <scope>NUCLEOTIDE SEQUENCE</scope>
    <source>
        <strain evidence="12">ATCC 64411</strain>
    </source>
</reference>
<dbReference type="Pfam" id="PF00403">
    <property type="entry name" value="HMA"/>
    <property type="match status" value="1"/>
</dbReference>
<accession>A0A0C4E6H5</accession>
<dbReference type="OrthoDB" id="666972at2759"/>
<dbReference type="AlphaFoldDB" id="A0A0C4E6H5"/>
<dbReference type="InterPro" id="IPR001424">
    <property type="entry name" value="SOD_Cu_Zn_dom"/>
</dbReference>
<comment type="cofactor">
    <cofactor evidence="1">
        <name>Cu(2+)</name>
        <dbReference type="ChEBI" id="CHEBI:29036"/>
    </cofactor>
</comment>
<evidence type="ECO:0000256" key="5">
    <source>
        <dbReference type="ARBA" id="ARBA00016103"/>
    </source>
</evidence>
<dbReference type="InterPro" id="IPR006121">
    <property type="entry name" value="HMA_dom"/>
</dbReference>
<dbReference type="OMA" id="KNVWEER"/>
<evidence type="ECO:0000256" key="9">
    <source>
        <dbReference type="ARBA" id="ARBA00025798"/>
    </source>
</evidence>
<dbReference type="EnsemblFungi" id="MAPG_08113T0">
    <property type="protein sequence ID" value="MAPG_08113T0"/>
    <property type="gene ID" value="MAPG_08113"/>
</dbReference>
<gene>
    <name evidence="12" type="ORF">MAPG_08113</name>
</gene>
<dbReference type="eggNOG" id="KOG4656">
    <property type="taxonomic scope" value="Eukaryota"/>
</dbReference>
<dbReference type="EMBL" id="GL876972">
    <property type="protein sequence ID" value="KLU89139.1"/>
    <property type="molecule type" value="Genomic_DNA"/>
</dbReference>
<dbReference type="SUPFAM" id="SSF55008">
    <property type="entry name" value="HMA, heavy metal-associated domain"/>
    <property type="match status" value="1"/>
</dbReference>
<protein>
    <recommendedName>
        <fullName evidence="5">Superoxide dismutase 1 copper chaperone</fullName>
    </recommendedName>
    <alternativeName>
        <fullName evidence="10">Superoxide dismutase copper chaperone</fullName>
    </alternativeName>
</protein>
<reference evidence="13" key="4">
    <citation type="journal article" date="2015" name="G3 (Bethesda)">
        <title>Genome sequences of three phytopathogenic species of the Magnaporthaceae family of fungi.</title>
        <authorList>
            <person name="Okagaki L.H."/>
            <person name="Nunes C.C."/>
            <person name="Sailsbery J."/>
            <person name="Clay B."/>
            <person name="Brown D."/>
            <person name="John T."/>
            <person name="Oh Y."/>
            <person name="Young N."/>
            <person name="Fitzgerald M."/>
            <person name="Haas B.J."/>
            <person name="Zeng Q."/>
            <person name="Young S."/>
            <person name="Adiconis X."/>
            <person name="Fan L."/>
            <person name="Levin J.Z."/>
            <person name="Mitchell T.K."/>
            <person name="Okubara P.A."/>
            <person name="Farman M.L."/>
            <person name="Kohn L.M."/>
            <person name="Birren B."/>
            <person name="Ma L.-J."/>
            <person name="Dean R.A."/>
        </authorList>
    </citation>
    <scope>NUCLEOTIDE SEQUENCE</scope>
    <source>
        <strain evidence="13">ATCC 64411 / 73-15</strain>
    </source>
</reference>
<dbReference type="InterPro" id="IPR024134">
    <property type="entry name" value="SOD_Cu/Zn_/chaperone"/>
</dbReference>
<dbReference type="STRING" id="644358.A0A0C4E6H5"/>
<dbReference type="Gene3D" id="3.30.70.100">
    <property type="match status" value="1"/>
</dbReference>
<dbReference type="CDD" id="cd00371">
    <property type="entry name" value="HMA"/>
    <property type="match status" value="1"/>
</dbReference>
<evidence type="ECO:0000313" key="13">
    <source>
        <dbReference type="EnsemblFungi" id="MAPG_08113T0"/>
    </source>
</evidence>
<evidence type="ECO:0000313" key="14">
    <source>
        <dbReference type="Proteomes" id="UP000011715"/>
    </source>
</evidence>
<evidence type="ECO:0000256" key="7">
    <source>
        <dbReference type="ARBA" id="ARBA00022723"/>
    </source>
</evidence>
<comment type="similarity">
    <text evidence="4">Belongs to the CCS1 family.</text>
</comment>
<dbReference type="InterPro" id="IPR036163">
    <property type="entry name" value="HMA_dom_sf"/>
</dbReference>
<evidence type="ECO:0000256" key="4">
    <source>
        <dbReference type="ARBA" id="ARBA00010636"/>
    </source>
</evidence>
<reference evidence="12" key="3">
    <citation type="submission" date="2011-03" db="EMBL/GenBank/DDBJ databases">
        <title>Annotation of Magnaporthe poae ATCC 64411.</title>
        <authorList>
            <person name="Ma L.-J."/>
            <person name="Dead R."/>
            <person name="Young S.K."/>
            <person name="Zeng Q."/>
            <person name="Gargeya S."/>
            <person name="Fitzgerald M."/>
            <person name="Haas B."/>
            <person name="Abouelleil A."/>
            <person name="Alvarado L."/>
            <person name="Arachchi H.M."/>
            <person name="Berlin A."/>
            <person name="Brown A."/>
            <person name="Chapman S.B."/>
            <person name="Chen Z."/>
            <person name="Dunbar C."/>
            <person name="Freedman E."/>
            <person name="Gearin G."/>
            <person name="Gellesch M."/>
            <person name="Goldberg J."/>
            <person name="Griggs A."/>
            <person name="Gujja S."/>
            <person name="Heiman D."/>
            <person name="Howarth C."/>
            <person name="Larson L."/>
            <person name="Lui A."/>
            <person name="MacDonald P.J.P."/>
            <person name="Mehta T."/>
            <person name="Montmayeur A."/>
            <person name="Murphy C."/>
            <person name="Neiman D."/>
            <person name="Pearson M."/>
            <person name="Priest M."/>
            <person name="Roberts A."/>
            <person name="Saif S."/>
            <person name="Shea T."/>
            <person name="Shenoy N."/>
            <person name="Sisk P."/>
            <person name="Stolte C."/>
            <person name="Sykes S."/>
            <person name="Yandava C."/>
            <person name="Wortman J."/>
            <person name="Nusbaum C."/>
            <person name="Birren B."/>
        </authorList>
    </citation>
    <scope>NUCLEOTIDE SEQUENCE</scope>
    <source>
        <strain evidence="12">ATCC 64411</strain>
    </source>
</reference>
<comment type="similarity">
    <text evidence="9">In the C-terminal section; belongs to the Cu-Zn superoxide dismutase family.</text>
</comment>
<evidence type="ECO:0000256" key="1">
    <source>
        <dbReference type="ARBA" id="ARBA00001973"/>
    </source>
</evidence>
<evidence type="ECO:0000256" key="6">
    <source>
        <dbReference type="ARBA" id="ARBA00022490"/>
    </source>
</evidence>
<proteinExistence type="inferred from homology"/>
<evidence type="ECO:0000256" key="3">
    <source>
        <dbReference type="ARBA" id="ARBA00004496"/>
    </source>
</evidence>
<dbReference type="PANTHER" id="PTHR10003">
    <property type="entry name" value="SUPEROXIDE DISMUTASE CU-ZN -RELATED"/>
    <property type="match status" value="1"/>
</dbReference>
<keyword evidence="7" id="KW-0479">Metal-binding</keyword>
<evidence type="ECO:0000259" key="11">
    <source>
        <dbReference type="PROSITE" id="PS50846"/>
    </source>
</evidence>
<sequence length="265" mass="28012">MTVNHSFQTLFAVPMKCDSCVKDVSEAVHKLGGITKVEASLADQLVVIEGTAPPSAIVDAIQATGRDAILRGSGSSDSAAVSILETYQHLNLNETPEERHKREREVRGLARMVQVSPTVTLVDLTVRGVSPGQYQVTVREYGDLKDGALSAGPIWIGAGAASGGASEGNTSRPRGALGVVQVDKSGRGNAYLESGFQVWEVIGHAMMVSPLDETTGGERPKNDADTVVGVIARSAGMWGNDKAVCACSGKTIWEERTDEVQKGMF</sequence>
<dbReference type="PROSITE" id="PS50846">
    <property type="entry name" value="HMA_2"/>
    <property type="match status" value="1"/>
</dbReference>
<reference evidence="14" key="1">
    <citation type="submission" date="2010-05" db="EMBL/GenBank/DDBJ databases">
        <title>The genome sequence of Magnaporthe poae strain ATCC 64411.</title>
        <authorList>
            <person name="Ma L.-J."/>
            <person name="Dead R."/>
            <person name="Young S."/>
            <person name="Zeng Q."/>
            <person name="Koehrsen M."/>
            <person name="Alvarado L."/>
            <person name="Berlin A."/>
            <person name="Chapman S.B."/>
            <person name="Chen Z."/>
            <person name="Freedman E."/>
            <person name="Gellesch M."/>
            <person name="Goldberg J."/>
            <person name="Griggs A."/>
            <person name="Gujja S."/>
            <person name="Heilman E.R."/>
            <person name="Heiman D."/>
            <person name="Hepburn T."/>
            <person name="Howarth C."/>
            <person name="Jen D."/>
            <person name="Larson L."/>
            <person name="Mehta T."/>
            <person name="Neiman D."/>
            <person name="Pearson M."/>
            <person name="Roberts A."/>
            <person name="Saif S."/>
            <person name="Shea T."/>
            <person name="Shenoy N."/>
            <person name="Sisk P."/>
            <person name="Stolte C."/>
            <person name="Sykes S."/>
            <person name="Walk T."/>
            <person name="White J."/>
            <person name="Yandava C."/>
            <person name="Haas B."/>
            <person name="Nusbaum C."/>
            <person name="Birren B."/>
        </authorList>
    </citation>
    <scope>NUCLEOTIDE SEQUENCE [LARGE SCALE GENOMIC DNA]</scope>
    <source>
        <strain evidence="14">ATCC 64411 / 73-15</strain>
    </source>
</reference>
<comment type="function">
    <text evidence="2">Destroys radicals which are normally produced within the cells and which are toxic to biological systems.</text>
</comment>